<dbReference type="AlphaFoldDB" id="A0A1C3XKU5"/>
<sequence>MRHDIFKRVANATLPLCRSGRRLPQLFWLGRRASMFSSHHLNNVFHQQNDFPQEQFAVAFGL</sequence>
<evidence type="ECO:0000313" key="2">
    <source>
        <dbReference type="Proteomes" id="UP000183174"/>
    </source>
</evidence>
<protein>
    <submittedName>
        <fullName evidence="1">Uncharacterized protein</fullName>
    </submittedName>
</protein>
<gene>
    <name evidence="1" type="ORF">GA0061099_104112</name>
</gene>
<reference evidence="1 2" key="1">
    <citation type="submission" date="2016-08" db="EMBL/GenBank/DDBJ databases">
        <authorList>
            <person name="Seilhamer J.J."/>
        </authorList>
    </citation>
    <scope>NUCLEOTIDE SEQUENCE [LARGE SCALE GENOMIC DNA]</scope>
    <source>
        <strain evidence="1 2">CCBAU 10071</strain>
    </source>
</reference>
<dbReference type="Proteomes" id="UP000183174">
    <property type="component" value="Unassembled WGS sequence"/>
</dbReference>
<dbReference type="EMBL" id="FMAE01000041">
    <property type="protein sequence ID" value="SCB52839.1"/>
    <property type="molecule type" value="Genomic_DNA"/>
</dbReference>
<organism evidence="1 2">
    <name type="scientific">Bradyrhizobium yuanmingense</name>
    <dbReference type="NCBI Taxonomy" id="108015"/>
    <lineage>
        <taxon>Bacteria</taxon>
        <taxon>Pseudomonadati</taxon>
        <taxon>Pseudomonadota</taxon>
        <taxon>Alphaproteobacteria</taxon>
        <taxon>Hyphomicrobiales</taxon>
        <taxon>Nitrobacteraceae</taxon>
        <taxon>Bradyrhizobium</taxon>
    </lineage>
</organism>
<name>A0A1C3XKU5_9BRAD</name>
<proteinExistence type="predicted"/>
<evidence type="ECO:0000313" key="1">
    <source>
        <dbReference type="EMBL" id="SCB52839.1"/>
    </source>
</evidence>
<accession>A0A1C3XKU5</accession>